<dbReference type="GO" id="GO:0051560">
    <property type="term" value="P:mitochondrial calcium ion homeostasis"/>
    <property type="evidence" value="ECO:0007669"/>
    <property type="project" value="InterPro"/>
</dbReference>
<keyword evidence="7" id="KW-0999">Mitochondrion inner membrane</keyword>
<feature type="compositionally biased region" description="Acidic residues" evidence="16">
    <location>
        <begin position="344"/>
        <end position="355"/>
    </location>
</feature>
<feature type="region of interest" description="Disordered" evidence="16">
    <location>
        <begin position="336"/>
        <end position="355"/>
    </location>
</feature>
<evidence type="ECO:0000256" key="11">
    <source>
        <dbReference type="ARBA" id="ARBA00023128"/>
    </source>
</evidence>
<feature type="transmembrane region" description="Helical" evidence="17">
    <location>
        <begin position="241"/>
        <end position="269"/>
    </location>
</feature>
<comment type="subcellular location">
    <subcellularLocation>
        <location evidence="1">Mitochondrion inner membrane</location>
        <topology evidence="1">Multi-pass membrane protein</topology>
    </subcellularLocation>
</comment>
<dbReference type="Pfam" id="PF04678">
    <property type="entry name" value="MCU"/>
    <property type="match status" value="1"/>
</dbReference>
<proteinExistence type="inferred from homology"/>
<evidence type="ECO:0000256" key="3">
    <source>
        <dbReference type="ARBA" id="ARBA00022448"/>
    </source>
</evidence>
<dbReference type="PANTHER" id="PTHR13462:SF10">
    <property type="entry name" value="CALCIUM UNIPORTER PROTEIN, MITOCHONDRIAL"/>
    <property type="match status" value="1"/>
</dbReference>
<evidence type="ECO:0000256" key="14">
    <source>
        <dbReference type="ARBA" id="ARBA00036634"/>
    </source>
</evidence>
<keyword evidence="4" id="KW-0109">Calcium transport</keyword>
<evidence type="ECO:0000256" key="4">
    <source>
        <dbReference type="ARBA" id="ARBA00022568"/>
    </source>
</evidence>
<dbReference type="InterPro" id="IPR039055">
    <property type="entry name" value="MCU_fam"/>
</dbReference>
<keyword evidence="11" id="KW-0496">Mitochondrion</keyword>
<feature type="domain" description="Calcium uniporter protein C-terminal" evidence="18">
    <location>
        <begin position="195"/>
        <end position="321"/>
    </location>
</feature>
<dbReference type="PANTHER" id="PTHR13462">
    <property type="entry name" value="CALCIUM UNIPORTER PROTEIN, MITOCHONDRIAL"/>
    <property type="match status" value="1"/>
</dbReference>
<evidence type="ECO:0000256" key="17">
    <source>
        <dbReference type="SAM" id="Phobius"/>
    </source>
</evidence>
<dbReference type="InterPro" id="IPR006769">
    <property type="entry name" value="MCU_C"/>
</dbReference>
<name>A0A0G4G379_9ALVE</name>
<feature type="coiled-coil region" evidence="15">
    <location>
        <begin position="209"/>
        <end position="236"/>
    </location>
</feature>
<dbReference type="GO" id="GO:0015292">
    <property type="term" value="F:uniporter activity"/>
    <property type="evidence" value="ECO:0007669"/>
    <property type="project" value="TreeGrafter"/>
</dbReference>
<sequence length="355" mass="38442">MQRLVWNLSLRSGSNPLVRLCRVNVARPCLLGHQHARFFSSPGSMIKGGEGEAFLVPLEKGPLLSVMWKGKLESVPLEGLSAGALSGVLQDKLPSVSSLSLKTLGGLPVADFCNARDLARLGFVLDVDGVQLQVSPGRHALEDGEASASEVTPKLSPNANLVEDSLASNMVSMLRSQKQLQGQVTPELQAKVKFAVHTALQTVTPQGDVQSSEVKLQALRKALSQMQALKSRLDTQADSGLVLWGAFMVALTAAQLGGFSYCTYYVYSWDIMEPISFLLGTVNAACAWSFFALAGREFSGDGFWQAVKESRRRKQYTRNGMVSEVLDELQRRVDSLVAEREPVGQEDEAEGDGGK</sequence>
<keyword evidence="15" id="KW-0175">Coiled coil</keyword>
<evidence type="ECO:0000256" key="7">
    <source>
        <dbReference type="ARBA" id="ARBA00022792"/>
    </source>
</evidence>
<evidence type="ECO:0000256" key="16">
    <source>
        <dbReference type="SAM" id="MobiDB-lite"/>
    </source>
</evidence>
<evidence type="ECO:0000256" key="1">
    <source>
        <dbReference type="ARBA" id="ARBA00004448"/>
    </source>
</evidence>
<evidence type="ECO:0000256" key="8">
    <source>
        <dbReference type="ARBA" id="ARBA00022837"/>
    </source>
</evidence>
<evidence type="ECO:0000256" key="15">
    <source>
        <dbReference type="SAM" id="Coils"/>
    </source>
</evidence>
<reference evidence="19" key="1">
    <citation type="submission" date="2014-11" db="EMBL/GenBank/DDBJ databases">
        <authorList>
            <person name="Otto D Thomas"/>
            <person name="Naeem Raeece"/>
        </authorList>
    </citation>
    <scope>NUCLEOTIDE SEQUENCE</scope>
</reference>
<keyword evidence="10" id="KW-0406">Ion transport</keyword>
<dbReference type="GO" id="GO:0005262">
    <property type="term" value="F:calcium channel activity"/>
    <property type="evidence" value="ECO:0007669"/>
    <property type="project" value="UniProtKB-KW"/>
</dbReference>
<keyword evidence="12 17" id="KW-0472">Membrane</keyword>
<evidence type="ECO:0000256" key="13">
    <source>
        <dbReference type="ARBA" id="ARBA00023303"/>
    </source>
</evidence>
<dbReference type="GO" id="GO:1990246">
    <property type="term" value="C:uniplex complex"/>
    <property type="evidence" value="ECO:0007669"/>
    <property type="project" value="TreeGrafter"/>
</dbReference>
<gene>
    <name evidence="19" type="ORF">Cvel_19915</name>
</gene>
<dbReference type="PhylomeDB" id="A0A0G4G379"/>
<protein>
    <recommendedName>
        <fullName evidence="18">Calcium uniporter protein C-terminal domain-containing protein</fullName>
    </recommendedName>
</protein>
<evidence type="ECO:0000256" key="6">
    <source>
        <dbReference type="ARBA" id="ARBA00022692"/>
    </source>
</evidence>
<evidence type="ECO:0000256" key="10">
    <source>
        <dbReference type="ARBA" id="ARBA00023065"/>
    </source>
</evidence>
<evidence type="ECO:0000256" key="5">
    <source>
        <dbReference type="ARBA" id="ARBA00022673"/>
    </source>
</evidence>
<keyword evidence="3" id="KW-0813">Transport</keyword>
<dbReference type="EMBL" id="CDMZ01000829">
    <property type="protein sequence ID" value="CEM22281.1"/>
    <property type="molecule type" value="Genomic_DNA"/>
</dbReference>
<evidence type="ECO:0000313" key="19">
    <source>
        <dbReference type="EMBL" id="CEM22281.1"/>
    </source>
</evidence>
<dbReference type="VEuPathDB" id="CryptoDB:Cvel_19915"/>
<evidence type="ECO:0000256" key="12">
    <source>
        <dbReference type="ARBA" id="ARBA00023136"/>
    </source>
</evidence>
<keyword evidence="9 17" id="KW-1133">Transmembrane helix</keyword>
<comment type="catalytic activity">
    <reaction evidence="14">
        <text>Ca(2+)(in) = Ca(2+)(out)</text>
        <dbReference type="Rhea" id="RHEA:29671"/>
        <dbReference type="ChEBI" id="CHEBI:29108"/>
    </reaction>
</comment>
<evidence type="ECO:0000256" key="2">
    <source>
        <dbReference type="ARBA" id="ARBA00005653"/>
    </source>
</evidence>
<organism evidence="19">
    <name type="scientific">Chromera velia CCMP2878</name>
    <dbReference type="NCBI Taxonomy" id="1169474"/>
    <lineage>
        <taxon>Eukaryota</taxon>
        <taxon>Sar</taxon>
        <taxon>Alveolata</taxon>
        <taxon>Colpodellida</taxon>
        <taxon>Chromeraceae</taxon>
        <taxon>Chromera</taxon>
    </lineage>
</organism>
<evidence type="ECO:0000259" key="18">
    <source>
        <dbReference type="Pfam" id="PF04678"/>
    </source>
</evidence>
<evidence type="ECO:0000256" key="9">
    <source>
        <dbReference type="ARBA" id="ARBA00022989"/>
    </source>
</evidence>
<dbReference type="GO" id="GO:0036444">
    <property type="term" value="P:calcium import into the mitochondrion"/>
    <property type="evidence" value="ECO:0007669"/>
    <property type="project" value="TreeGrafter"/>
</dbReference>
<keyword evidence="5" id="KW-0107">Calcium channel</keyword>
<keyword evidence="13" id="KW-0407">Ion channel</keyword>
<keyword evidence="6 17" id="KW-0812">Transmembrane</keyword>
<keyword evidence="8" id="KW-0106">Calcium</keyword>
<accession>A0A0G4G379</accession>
<feature type="transmembrane region" description="Helical" evidence="17">
    <location>
        <begin position="275"/>
        <end position="294"/>
    </location>
</feature>
<comment type="similarity">
    <text evidence="2">Belongs to the MCU (TC 1.A.77) family.</text>
</comment>
<dbReference type="AlphaFoldDB" id="A0A0G4G379"/>